<protein>
    <submittedName>
        <fullName evidence="1">Berberine bridge enzyme-like 26</fullName>
    </submittedName>
</protein>
<dbReference type="Gene3D" id="3.30.465.10">
    <property type="match status" value="1"/>
</dbReference>
<proteinExistence type="predicted"/>
<reference evidence="1" key="3">
    <citation type="submission" date="2023-07" db="EMBL/GenBank/DDBJ databases">
        <title>An improved reference 1 genome and first organelle genomes of Quercus suber.</title>
        <authorList>
            <consortium name="Genosuber Consortium"/>
            <person name="Usie A."/>
            <person name="Serra O."/>
            <person name="Barros P."/>
        </authorList>
    </citation>
    <scope>NUCLEOTIDE SEQUENCE</scope>
    <source>
        <strain evidence="1">HL8</strain>
        <tissue evidence="1">Leaves</tissue>
    </source>
</reference>
<dbReference type="Gene3D" id="3.30.43.10">
    <property type="entry name" value="Uridine Diphospho-n-acetylenolpyruvylglucosamine Reductase, domain 2"/>
    <property type="match status" value="1"/>
</dbReference>
<dbReference type="EMBL" id="PKMF04000007">
    <property type="protein sequence ID" value="KAK7860312.1"/>
    <property type="molecule type" value="Genomic_DNA"/>
</dbReference>
<organism evidence="1">
    <name type="scientific">Quercus suber</name>
    <name type="common">Cork oak</name>
    <dbReference type="NCBI Taxonomy" id="58331"/>
    <lineage>
        <taxon>Eukaryota</taxon>
        <taxon>Viridiplantae</taxon>
        <taxon>Streptophyta</taxon>
        <taxon>Embryophyta</taxon>
        <taxon>Tracheophyta</taxon>
        <taxon>Spermatophyta</taxon>
        <taxon>Magnoliopsida</taxon>
        <taxon>eudicotyledons</taxon>
        <taxon>Gunneridae</taxon>
        <taxon>Pentapetalae</taxon>
        <taxon>rosids</taxon>
        <taxon>fabids</taxon>
        <taxon>Fagales</taxon>
        <taxon>Fagaceae</taxon>
        <taxon>Quercus</taxon>
    </lineage>
</organism>
<dbReference type="AlphaFoldDB" id="A0AAW0M8F9"/>
<reference evidence="1" key="1">
    <citation type="submission" date="2017-12" db="EMBL/GenBank/DDBJ databases">
        <authorList>
            <person name="Barbosa P."/>
            <person name="Usie A."/>
            <person name="Ramos A.M."/>
        </authorList>
    </citation>
    <scope>NUCLEOTIDE SEQUENCE</scope>
    <source>
        <strain evidence="1">HL8</strain>
        <tissue evidence="1">Leaves</tissue>
    </source>
</reference>
<reference evidence="1" key="2">
    <citation type="journal article" date="2018" name="Sci. Data">
        <title>The draft genome sequence of cork oak.</title>
        <authorList>
            <person name="Ramos A.M."/>
            <person name="Usie A."/>
            <person name="Barbosa P."/>
            <person name="Barros P.M."/>
            <person name="Capote T."/>
            <person name="Chaves I."/>
            <person name="Simoes F."/>
            <person name="Abreu I."/>
            <person name="Carrasquinho I."/>
            <person name="Faro C."/>
            <person name="Guimaraes J.B."/>
            <person name="Mendonca D."/>
            <person name="Nobrega F."/>
            <person name="Rodrigues L."/>
            <person name="Saibo N.J.M."/>
            <person name="Varela M.C."/>
            <person name="Egas C."/>
            <person name="Matos J."/>
            <person name="Miguel C.M."/>
            <person name="Oliveira M.M."/>
            <person name="Ricardo C.P."/>
            <person name="Goncalves S."/>
        </authorList>
    </citation>
    <scope>NUCLEOTIDE SEQUENCE [LARGE SCALE GENOMIC DNA]</scope>
    <source>
        <strain evidence="1">HL8</strain>
    </source>
</reference>
<dbReference type="PANTHER" id="PTHR32448">
    <property type="entry name" value="OS08G0158400 PROTEIN"/>
    <property type="match status" value="1"/>
</dbReference>
<dbReference type="InterPro" id="IPR016167">
    <property type="entry name" value="FAD-bd_PCMH_sub1"/>
</dbReference>
<name>A0AAW0M8F9_QUESU</name>
<dbReference type="SUPFAM" id="SSF56176">
    <property type="entry name" value="FAD-binding/transporter-associated domain-like"/>
    <property type="match status" value="1"/>
</dbReference>
<evidence type="ECO:0000313" key="1">
    <source>
        <dbReference type="EMBL" id="KAK7860312.1"/>
    </source>
</evidence>
<comment type="caution">
    <text evidence="1">The sequence shown here is derived from an EMBL/GenBank/DDBJ whole genome shotgun (WGS) entry which is preliminary data.</text>
</comment>
<accession>A0AAW0M8F9</accession>
<dbReference type="GO" id="GO:0050660">
    <property type="term" value="F:flavin adenine dinucleotide binding"/>
    <property type="evidence" value="ECO:0007669"/>
    <property type="project" value="InterPro"/>
</dbReference>
<dbReference type="InterPro" id="IPR036318">
    <property type="entry name" value="FAD-bd_PCMH-like_sf"/>
</dbReference>
<feature type="non-terminal residue" evidence="1">
    <location>
        <position position="1"/>
    </location>
</feature>
<gene>
    <name evidence="1" type="ORF">CFP56_039631</name>
</gene>
<sequence length="133" mass="14630">HGHSSPLYPISDVFYTPNNSSFLSVLHSYIRNRRFSTSLTPKPFAIVSAKHESHIQSTLICARQRGFQARIQSGGHDFMRIRNIDIAKRTAWVQAGATIGELYYRLAEKSNVHAFPAGVCVDLGNGGHFSGGG</sequence>
<dbReference type="InterPro" id="IPR016169">
    <property type="entry name" value="FAD-bd_PCMH_sub2"/>
</dbReference>